<organism evidence="1">
    <name type="scientific">viral metagenome</name>
    <dbReference type="NCBI Taxonomy" id="1070528"/>
    <lineage>
        <taxon>unclassified sequences</taxon>
        <taxon>metagenomes</taxon>
        <taxon>organismal metagenomes</taxon>
    </lineage>
</organism>
<protein>
    <submittedName>
        <fullName evidence="1">Uncharacterized protein</fullName>
    </submittedName>
</protein>
<dbReference type="AlphaFoldDB" id="A0A6C0ILP8"/>
<sequence length="312" mass="36105">MTAIFNRLPNVLGDIVAKNLHELGMADVMTEFRALDIPMLRLEIIMEHYASQGYIRIVQFSGGRVGQEIYLLHPHTEDGNDMTSGNVGRSWNTFDEQADAWMTVWREEGSVTEDDPEYHYTDADWHDYSRWNIPYEDGLSRVRIMLQCIPEHPDFAELDVLQSNDNFITQYPGFIPVFITVPTHCISEIEIPLNTIQLSIKHGFKASASIISTMMKGMNEATLEQTHEIFASIMEHLIMHPAILIYAPHFRAIFYTKLNEMRDHIHGIYANDAQIGTHSTRSFYKKYARMERIVNTMYDVMRGIRSDPNYVH</sequence>
<reference evidence="1" key="1">
    <citation type="journal article" date="2020" name="Nature">
        <title>Giant virus diversity and host interactions through global metagenomics.</title>
        <authorList>
            <person name="Schulz F."/>
            <person name="Roux S."/>
            <person name="Paez-Espino D."/>
            <person name="Jungbluth S."/>
            <person name="Walsh D.A."/>
            <person name="Denef V.J."/>
            <person name="McMahon K.D."/>
            <person name="Konstantinidis K.T."/>
            <person name="Eloe-Fadrosh E.A."/>
            <person name="Kyrpides N.C."/>
            <person name="Woyke T."/>
        </authorList>
    </citation>
    <scope>NUCLEOTIDE SEQUENCE</scope>
    <source>
        <strain evidence="1">GVMAG-M-3300023184-88</strain>
    </source>
</reference>
<accession>A0A6C0ILP8</accession>
<dbReference type="EMBL" id="MN740185">
    <property type="protein sequence ID" value="QHT92453.1"/>
    <property type="molecule type" value="Genomic_DNA"/>
</dbReference>
<name>A0A6C0ILP8_9ZZZZ</name>
<proteinExistence type="predicted"/>
<evidence type="ECO:0000313" key="1">
    <source>
        <dbReference type="EMBL" id="QHT92453.1"/>
    </source>
</evidence>